<gene>
    <name evidence="2" type="ORF">ACFOZ4_39790</name>
</gene>
<keyword evidence="3" id="KW-1185">Reference proteome</keyword>
<organism evidence="2 3">
    <name type="scientific">Hamadaea flava</name>
    <dbReference type="NCBI Taxonomy" id="1742688"/>
    <lineage>
        <taxon>Bacteria</taxon>
        <taxon>Bacillati</taxon>
        <taxon>Actinomycetota</taxon>
        <taxon>Actinomycetes</taxon>
        <taxon>Micromonosporales</taxon>
        <taxon>Micromonosporaceae</taxon>
        <taxon>Hamadaea</taxon>
    </lineage>
</organism>
<comment type="caution">
    <text evidence="2">The sequence shown here is derived from an EMBL/GenBank/DDBJ whole genome shotgun (WGS) entry which is preliminary data.</text>
</comment>
<name>A0ABV8M3V0_9ACTN</name>
<accession>A0ABV8M3V0</accession>
<evidence type="ECO:0000259" key="1">
    <source>
        <dbReference type="PROSITE" id="PS01124"/>
    </source>
</evidence>
<reference evidence="3" key="1">
    <citation type="journal article" date="2019" name="Int. J. Syst. Evol. Microbiol.">
        <title>The Global Catalogue of Microorganisms (GCM) 10K type strain sequencing project: providing services to taxonomists for standard genome sequencing and annotation.</title>
        <authorList>
            <consortium name="The Broad Institute Genomics Platform"/>
            <consortium name="The Broad Institute Genome Sequencing Center for Infectious Disease"/>
            <person name="Wu L."/>
            <person name="Ma J."/>
        </authorList>
    </citation>
    <scope>NUCLEOTIDE SEQUENCE [LARGE SCALE GENOMIC DNA]</scope>
    <source>
        <strain evidence="3">CGMCC 4.7289</strain>
    </source>
</reference>
<dbReference type="SMART" id="SM00342">
    <property type="entry name" value="HTH_ARAC"/>
    <property type="match status" value="1"/>
</dbReference>
<evidence type="ECO:0000313" key="3">
    <source>
        <dbReference type="Proteomes" id="UP001595816"/>
    </source>
</evidence>
<protein>
    <submittedName>
        <fullName evidence="2">Helix-turn-helix domain-containing protein</fullName>
    </submittedName>
</protein>
<feature type="domain" description="HTH araC/xylS-type" evidence="1">
    <location>
        <begin position="149"/>
        <end position="221"/>
    </location>
</feature>
<dbReference type="InterPro" id="IPR018060">
    <property type="entry name" value="HTH_AraC"/>
</dbReference>
<dbReference type="RefSeq" id="WP_253760647.1">
    <property type="nucleotide sequence ID" value="NZ_JAMZDZ010000001.1"/>
</dbReference>
<dbReference type="Proteomes" id="UP001595816">
    <property type="component" value="Unassembled WGS sequence"/>
</dbReference>
<evidence type="ECO:0000313" key="2">
    <source>
        <dbReference type="EMBL" id="MFC4136784.1"/>
    </source>
</evidence>
<sequence length="236" mass="25202">MTLRFETRGSDSPWIDTVWTCTSDQVTEMTSVAGVCWGLVFWEREGDAYAAITGPETSAGTAPVPEGATFVGIEFAVGTSLRAVPVPVLVGGGIGLPDVTRRSFPLDGVRWERPSADDAEALVERLIRAGAVLRDPLVSEVRRGHPADVSARTLERRFRSTTGLTQGAVRQIERARTAAALLAAGTPIADVVFALDYFDAPHLAVALRRYIGRTAVQLREGDGGAIALDLGQRVTS</sequence>
<dbReference type="Pfam" id="PF12833">
    <property type="entry name" value="HTH_18"/>
    <property type="match status" value="1"/>
</dbReference>
<dbReference type="PROSITE" id="PS01124">
    <property type="entry name" value="HTH_ARAC_FAMILY_2"/>
    <property type="match status" value="1"/>
</dbReference>
<dbReference type="EMBL" id="JBHSAY010000033">
    <property type="protein sequence ID" value="MFC4136784.1"/>
    <property type="molecule type" value="Genomic_DNA"/>
</dbReference>
<dbReference type="Gene3D" id="1.10.10.60">
    <property type="entry name" value="Homeodomain-like"/>
    <property type="match status" value="1"/>
</dbReference>
<proteinExistence type="predicted"/>